<keyword evidence="3 5" id="KW-0819">tRNA processing</keyword>
<feature type="domain" description="tRNA pseudouridine synthase II TruB subfamily 1 C-terminal" evidence="7">
    <location>
        <begin position="253"/>
        <end position="312"/>
    </location>
</feature>
<gene>
    <name evidence="5 9" type="primary">truB</name>
    <name evidence="9" type="ORF">P1P91_02875</name>
</gene>
<dbReference type="PANTHER" id="PTHR13767:SF2">
    <property type="entry name" value="PSEUDOURIDYLATE SYNTHASE TRUB1"/>
    <property type="match status" value="1"/>
</dbReference>
<evidence type="ECO:0000256" key="4">
    <source>
        <dbReference type="ARBA" id="ARBA00023235"/>
    </source>
</evidence>
<dbReference type="PANTHER" id="PTHR13767">
    <property type="entry name" value="TRNA-PSEUDOURIDINE SYNTHASE"/>
    <property type="match status" value="1"/>
</dbReference>
<accession>A0ABY9Z1U4</accession>
<keyword evidence="4 5" id="KW-0413">Isomerase</keyword>
<dbReference type="Gene3D" id="2.30.130.10">
    <property type="entry name" value="PUA domain"/>
    <property type="match status" value="1"/>
</dbReference>
<dbReference type="InterPro" id="IPR015240">
    <property type="entry name" value="tRNA_sdUridine_synth_fam1_C"/>
</dbReference>
<dbReference type="Proteomes" id="UP001301869">
    <property type="component" value="Chromosome"/>
</dbReference>
<evidence type="ECO:0000259" key="7">
    <source>
        <dbReference type="Pfam" id="PF09157"/>
    </source>
</evidence>
<proteinExistence type="inferred from homology"/>
<evidence type="ECO:0000259" key="6">
    <source>
        <dbReference type="Pfam" id="PF01509"/>
    </source>
</evidence>
<keyword evidence="10" id="KW-1185">Reference proteome</keyword>
<dbReference type="Pfam" id="PF16198">
    <property type="entry name" value="TruB_C_2"/>
    <property type="match status" value="1"/>
</dbReference>
<dbReference type="RefSeq" id="WP_311884397.1">
    <property type="nucleotide sequence ID" value="NZ_CP119391.1"/>
</dbReference>
<dbReference type="SUPFAM" id="SSF55120">
    <property type="entry name" value="Pseudouridine synthase"/>
    <property type="match status" value="1"/>
</dbReference>
<dbReference type="InterPro" id="IPR032819">
    <property type="entry name" value="TruB_C"/>
</dbReference>
<feature type="domain" description="Pseudouridine synthase II N-terminal" evidence="6">
    <location>
        <begin position="32"/>
        <end position="190"/>
    </location>
</feature>
<dbReference type="InterPro" id="IPR002501">
    <property type="entry name" value="PsdUridine_synth_N"/>
</dbReference>
<organism evidence="9 10">
    <name type="scientific">Halomonas piscis</name>
    <dbReference type="NCBI Taxonomy" id="3031727"/>
    <lineage>
        <taxon>Bacteria</taxon>
        <taxon>Pseudomonadati</taxon>
        <taxon>Pseudomonadota</taxon>
        <taxon>Gammaproteobacteria</taxon>
        <taxon>Oceanospirillales</taxon>
        <taxon>Halomonadaceae</taxon>
        <taxon>Halomonas</taxon>
    </lineage>
</organism>
<comment type="catalytic activity">
    <reaction evidence="1 5">
        <text>uridine(55) in tRNA = pseudouridine(55) in tRNA</text>
        <dbReference type="Rhea" id="RHEA:42532"/>
        <dbReference type="Rhea" id="RHEA-COMP:10101"/>
        <dbReference type="Rhea" id="RHEA-COMP:10102"/>
        <dbReference type="ChEBI" id="CHEBI:65314"/>
        <dbReference type="ChEBI" id="CHEBI:65315"/>
        <dbReference type="EC" id="5.4.99.25"/>
    </reaction>
</comment>
<dbReference type="NCBIfam" id="TIGR00431">
    <property type="entry name" value="TruB"/>
    <property type="match status" value="1"/>
</dbReference>
<evidence type="ECO:0000259" key="8">
    <source>
        <dbReference type="Pfam" id="PF16198"/>
    </source>
</evidence>
<name>A0ABY9Z1U4_9GAMM</name>
<dbReference type="Gene3D" id="3.30.2350.10">
    <property type="entry name" value="Pseudouridine synthase"/>
    <property type="match status" value="1"/>
</dbReference>
<evidence type="ECO:0000313" key="10">
    <source>
        <dbReference type="Proteomes" id="UP001301869"/>
    </source>
</evidence>
<dbReference type="InterPro" id="IPR014780">
    <property type="entry name" value="tRNA_psdUridine_synth_TruB"/>
</dbReference>
<dbReference type="GO" id="GO:0160148">
    <property type="term" value="F:tRNA pseudouridine(55) synthase activity"/>
    <property type="evidence" value="ECO:0007669"/>
    <property type="project" value="UniProtKB-EC"/>
</dbReference>
<evidence type="ECO:0000313" key="9">
    <source>
        <dbReference type="EMBL" id="WNK20646.1"/>
    </source>
</evidence>
<dbReference type="InterPro" id="IPR020103">
    <property type="entry name" value="PsdUridine_synth_cat_dom_sf"/>
</dbReference>
<reference evidence="9 10" key="1">
    <citation type="submission" date="2023-03" db="EMBL/GenBank/DDBJ databases">
        <title>Halomonas sp. nov., isolated from Korean tranditional fermented seafood 'Jeotgal'.</title>
        <authorList>
            <person name="Kim B."/>
            <person name="Shin N.-R."/>
        </authorList>
    </citation>
    <scope>NUCLEOTIDE SEQUENCE [LARGE SCALE GENOMIC DNA]</scope>
    <source>
        <strain evidence="9 10">SG2L-4</strain>
    </source>
</reference>
<feature type="active site" description="Nucleophile" evidence="5">
    <location>
        <position position="47"/>
    </location>
</feature>
<evidence type="ECO:0000256" key="1">
    <source>
        <dbReference type="ARBA" id="ARBA00000385"/>
    </source>
</evidence>
<dbReference type="CDD" id="cd02573">
    <property type="entry name" value="PseudoU_synth_EcTruB"/>
    <property type="match status" value="1"/>
</dbReference>
<dbReference type="Pfam" id="PF09157">
    <property type="entry name" value="TruB-C_2"/>
    <property type="match status" value="1"/>
</dbReference>
<protein>
    <recommendedName>
        <fullName evidence="5">tRNA pseudouridine synthase B</fullName>
        <ecNumber evidence="5">5.4.99.25</ecNumber>
    </recommendedName>
    <alternativeName>
        <fullName evidence="5">tRNA pseudouridine(55) synthase</fullName>
        <shortName evidence="5">Psi55 synthase</shortName>
    </alternativeName>
    <alternativeName>
        <fullName evidence="5">tRNA pseudouridylate synthase</fullName>
    </alternativeName>
    <alternativeName>
        <fullName evidence="5">tRNA-uridine isomerase</fullName>
    </alternativeName>
</protein>
<dbReference type="Pfam" id="PF01509">
    <property type="entry name" value="TruB_N"/>
    <property type="match status" value="1"/>
</dbReference>
<dbReference type="EMBL" id="CP119391">
    <property type="protein sequence ID" value="WNK20646.1"/>
    <property type="molecule type" value="Genomic_DNA"/>
</dbReference>
<dbReference type="InterPro" id="IPR036974">
    <property type="entry name" value="PUA_sf"/>
</dbReference>
<comment type="function">
    <text evidence="5">Responsible for synthesis of pseudouridine from uracil-55 in the psi GC loop of transfer RNAs.</text>
</comment>
<sequence length="322" mass="34718">MARRRRGLPVNGVLLLDKPAGLSSNHALQRVRRLYQAQKAGHTGTLDPMATGLLPICLGEATKFSSWLLDADKAYRTRVELGVITDTGDAEGNVVERREVPALDEASIEAVLERFRGEIDQVPPMYSALKHQGRKLYELAREGKHVERAARRISVYDARLTALDTASDNDTVSGNDAFELEIRCSKGTYIRTLAEDIGLALGCGAHISALRRLATGAFDAGGMWTLEALEQLADQPAREAVLMAPDVLVTHLPALALDDAAHGRLIHGQQASLESDLTEAATARLYHQQAFVGLGRVVRQADGVATVAPKRLTSHPAAVPGS</sequence>
<dbReference type="EC" id="5.4.99.25" evidence="5"/>
<dbReference type="HAMAP" id="MF_01080">
    <property type="entry name" value="TruB_bact"/>
    <property type="match status" value="1"/>
</dbReference>
<evidence type="ECO:0000256" key="3">
    <source>
        <dbReference type="ARBA" id="ARBA00022694"/>
    </source>
</evidence>
<evidence type="ECO:0000256" key="5">
    <source>
        <dbReference type="HAMAP-Rule" id="MF_01080"/>
    </source>
</evidence>
<evidence type="ECO:0000256" key="2">
    <source>
        <dbReference type="ARBA" id="ARBA00005642"/>
    </source>
</evidence>
<comment type="similarity">
    <text evidence="2 5">Belongs to the pseudouridine synthase TruB family. Type 1 subfamily.</text>
</comment>
<feature type="domain" description="tRNA pseudouridylate synthase B C-terminal" evidence="8">
    <location>
        <begin position="191"/>
        <end position="235"/>
    </location>
</feature>